<evidence type="ECO:0000313" key="3">
    <source>
        <dbReference type="Proteomes" id="UP000654075"/>
    </source>
</evidence>
<sequence>QLRSPRPSPRGSPTRDYRSDSPNAQATQTCDLAHKKHEAYSFAPKAATRLLGPGQMGPERFKALEQERASLSERLRTGQGAAPETSRGYIIGTYVQGGQRSRFSSDRGPRAAFRVLRSRITKDATLDPDMLR</sequence>
<gene>
    <name evidence="2" type="ORF">PGLA1383_LOCUS20689</name>
</gene>
<dbReference type="Proteomes" id="UP000654075">
    <property type="component" value="Unassembled WGS sequence"/>
</dbReference>
<dbReference type="AlphaFoldDB" id="A0A813ERZ5"/>
<evidence type="ECO:0000256" key="1">
    <source>
        <dbReference type="SAM" id="MobiDB-lite"/>
    </source>
</evidence>
<keyword evidence="3" id="KW-1185">Reference proteome</keyword>
<evidence type="ECO:0000313" key="2">
    <source>
        <dbReference type="EMBL" id="CAE8602448.1"/>
    </source>
</evidence>
<feature type="non-terminal residue" evidence="2">
    <location>
        <position position="132"/>
    </location>
</feature>
<feature type="region of interest" description="Disordered" evidence="1">
    <location>
        <begin position="1"/>
        <end position="26"/>
    </location>
</feature>
<feature type="non-terminal residue" evidence="2">
    <location>
        <position position="1"/>
    </location>
</feature>
<reference evidence="2" key="1">
    <citation type="submission" date="2021-02" db="EMBL/GenBank/DDBJ databases">
        <authorList>
            <person name="Dougan E. K."/>
            <person name="Rhodes N."/>
            <person name="Thang M."/>
            <person name="Chan C."/>
        </authorList>
    </citation>
    <scope>NUCLEOTIDE SEQUENCE</scope>
</reference>
<feature type="compositionally biased region" description="Pro residues" evidence="1">
    <location>
        <begin position="1"/>
        <end position="10"/>
    </location>
</feature>
<dbReference type="EMBL" id="CAJNNV010014316">
    <property type="protein sequence ID" value="CAE8602448.1"/>
    <property type="molecule type" value="Genomic_DNA"/>
</dbReference>
<organism evidence="2 3">
    <name type="scientific">Polarella glacialis</name>
    <name type="common">Dinoflagellate</name>
    <dbReference type="NCBI Taxonomy" id="89957"/>
    <lineage>
        <taxon>Eukaryota</taxon>
        <taxon>Sar</taxon>
        <taxon>Alveolata</taxon>
        <taxon>Dinophyceae</taxon>
        <taxon>Suessiales</taxon>
        <taxon>Suessiaceae</taxon>
        <taxon>Polarella</taxon>
    </lineage>
</organism>
<proteinExistence type="predicted"/>
<protein>
    <submittedName>
        <fullName evidence="2">Uncharacterized protein</fullName>
    </submittedName>
</protein>
<name>A0A813ERZ5_POLGL</name>
<comment type="caution">
    <text evidence="2">The sequence shown here is derived from an EMBL/GenBank/DDBJ whole genome shotgun (WGS) entry which is preliminary data.</text>
</comment>
<accession>A0A813ERZ5</accession>